<evidence type="ECO:0000256" key="1">
    <source>
        <dbReference type="SAM" id="MobiDB-lite"/>
    </source>
</evidence>
<evidence type="ECO:0000313" key="4">
    <source>
        <dbReference type="Proteomes" id="UP000775129"/>
    </source>
</evidence>
<dbReference type="AlphaFoldDB" id="A0A921GQR4"/>
<evidence type="ECO:0000313" key="3">
    <source>
        <dbReference type="EMBL" id="HJF51167.1"/>
    </source>
</evidence>
<organism evidence="3 4">
    <name type="scientific">Brachybacterium paraconglomeratum</name>
    <dbReference type="NCBI Taxonomy" id="173362"/>
    <lineage>
        <taxon>Bacteria</taxon>
        <taxon>Bacillati</taxon>
        <taxon>Actinomycetota</taxon>
        <taxon>Actinomycetes</taxon>
        <taxon>Micrococcales</taxon>
        <taxon>Dermabacteraceae</taxon>
        <taxon>Brachybacterium</taxon>
    </lineage>
</organism>
<comment type="caution">
    <text evidence="3">The sequence shown here is derived from an EMBL/GenBank/DDBJ whole genome shotgun (WGS) entry which is preliminary data.</text>
</comment>
<feature type="domain" description="DUF6973" evidence="2">
    <location>
        <begin position="226"/>
        <end position="328"/>
    </location>
</feature>
<feature type="compositionally biased region" description="Basic and acidic residues" evidence="1">
    <location>
        <begin position="359"/>
        <end position="370"/>
    </location>
</feature>
<accession>A0A921GQR4</accession>
<evidence type="ECO:0000259" key="2">
    <source>
        <dbReference type="Pfam" id="PF22322"/>
    </source>
</evidence>
<dbReference type="EMBL" id="DYWO01000462">
    <property type="protein sequence ID" value="HJF51167.1"/>
    <property type="molecule type" value="Genomic_DNA"/>
</dbReference>
<name>A0A921GQR4_9MICO</name>
<protein>
    <recommendedName>
        <fullName evidence="2">DUF6973 domain-containing protein</fullName>
    </recommendedName>
</protein>
<proteinExistence type="predicted"/>
<dbReference type="Proteomes" id="UP000775129">
    <property type="component" value="Unassembled WGS sequence"/>
</dbReference>
<gene>
    <name evidence="3" type="ORF">K8W24_15500</name>
</gene>
<dbReference type="InterPro" id="IPR054246">
    <property type="entry name" value="DUF6973"/>
</dbReference>
<sequence length="370" mass="39629">MESEEVEDLARRYVAAAGELDRLHQRLANVGAEVTWTGEDREGFDQVLTGTVLGLVKTGAQQLATQGGQLSVHLAEQELASAAMGPALEDSASGLDLIAAMGTFSPLRPIVPGPRNSPGLAGGVGMNTQNYLTGGVTSDGLEPRQVSGEERRLELLRDGTGDYSLTETDVEYILENYQVSEEELVEWSVKEPWRTLAELAGLQIETVEIPASEAELLDGLGPSGMLEFNANKDLAESASMERFPSGNTVDNHQDAFRHAYINALTANDLGDSWATDYWTAHERIPGNLPAIEAMDLYNNQVGRRIAGENPGATDAELADLVEEAIHNGEMVVINSDGELVPSNSIGMDETGHPAPGESAEGRDPAERTYG</sequence>
<reference evidence="3" key="2">
    <citation type="submission" date="2021-09" db="EMBL/GenBank/DDBJ databases">
        <authorList>
            <person name="Gilroy R."/>
        </authorList>
    </citation>
    <scope>NUCLEOTIDE SEQUENCE</scope>
    <source>
        <strain evidence="3">1647</strain>
    </source>
</reference>
<dbReference type="Pfam" id="PF22322">
    <property type="entry name" value="DUF6973"/>
    <property type="match status" value="1"/>
</dbReference>
<reference evidence="3" key="1">
    <citation type="journal article" date="2021" name="PeerJ">
        <title>Extensive microbial diversity within the chicken gut microbiome revealed by metagenomics and culture.</title>
        <authorList>
            <person name="Gilroy R."/>
            <person name="Ravi A."/>
            <person name="Getino M."/>
            <person name="Pursley I."/>
            <person name="Horton D.L."/>
            <person name="Alikhan N.F."/>
            <person name="Baker D."/>
            <person name="Gharbi K."/>
            <person name="Hall N."/>
            <person name="Watson M."/>
            <person name="Adriaenssens E.M."/>
            <person name="Foster-Nyarko E."/>
            <person name="Jarju S."/>
            <person name="Secka A."/>
            <person name="Antonio M."/>
            <person name="Oren A."/>
            <person name="Chaudhuri R.R."/>
            <person name="La Ragione R."/>
            <person name="Hildebrand F."/>
            <person name="Pallen M.J."/>
        </authorList>
    </citation>
    <scope>NUCLEOTIDE SEQUENCE</scope>
    <source>
        <strain evidence="3">1647</strain>
    </source>
</reference>
<feature type="region of interest" description="Disordered" evidence="1">
    <location>
        <begin position="339"/>
        <end position="370"/>
    </location>
</feature>